<geneLocation type="plasmid" evidence="1 2">
    <name>pPP1</name>
</geneLocation>
<dbReference type="Proteomes" id="UP001354989">
    <property type="component" value="Plasmid pPP1"/>
</dbReference>
<accession>A0ABN6LD56</accession>
<proteinExistence type="predicted"/>
<gene>
    <name evidence="1" type="ORF">PEPS_34130</name>
</gene>
<organism evidence="1 2">
    <name type="scientific">Persicobacter psychrovividus</name>
    <dbReference type="NCBI Taxonomy" id="387638"/>
    <lineage>
        <taxon>Bacteria</taxon>
        <taxon>Pseudomonadati</taxon>
        <taxon>Bacteroidota</taxon>
        <taxon>Cytophagia</taxon>
        <taxon>Cytophagales</taxon>
        <taxon>Persicobacteraceae</taxon>
        <taxon>Persicobacter</taxon>
    </lineage>
</organism>
<protein>
    <submittedName>
        <fullName evidence="1">Uncharacterized protein</fullName>
    </submittedName>
</protein>
<evidence type="ECO:0000313" key="2">
    <source>
        <dbReference type="Proteomes" id="UP001354989"/>
    </source>
</evidence>
<evidence type="ECO:0000313" key="1">
    <source>
        <dbReference type="EMBL" id="BDD01133.1"/>
    </source>
</evidence>
<keyword evidence="1" id="KW-0614">Plasmid</keyword>
<dbReference type="RefSeq" id="WP_332921439.1">
    <property type="nucleotide sequence ID" value="NZ_AP025293.1"/>
</dbReference>
<keyword evidence="2" id="KW-1185">Reference proteome</keyword>
<name>A0ABN6LD56_9BACT</name>
<dbReference type="EMBL" id="AP025293">
    <property type="protein sequence ID" value="BDD01133.1"/>
    <property type="molecule type" value="Genomic_DNA"/>
</dbReference>
<reference evidence="1 2" key="1">
    <citation type="submission" date="2021-12" db="EMBL/GenBank/DDBJ databases">
        <title>Genome sequencing of bacteria with rrn-lacking chromosome and rrn-plasmid.</title>
        <authorList>
            <person name="Anda M."/>
            <person name="Iwasaki W."/>
        </authorList>
    </citation>
    <scope>NUCLEOTIDE SEQUENCE [LARGE SCALE GENOMIC DNA]</scope>
    <source>
        <strain evidence="1 2">NBRC 101262</strain>
        <plasmid evidence="1 2">pPP1</plasmid>
    </source>
</reference>
<sequence length="62" mass="6980">MKSITTKSLALQHLKNEICLQAIQIEKTPGAAKRPETRLNILGIAVDHLDRQIDEDLIFAKK</sequence>